<dbReference type="EMBL" id="CP063361">
    <property type="protein sequence ID" value="UOD29235.1"/>
    <property type="molecule type" value="Genomic_DNA"/>
</dbReference>
<name>A0ABY4A508_9BURK</name>
<proteinExistence type="predicted"/>
<dbReference type="Gene3D" id="3.10.450.170">
    <property type="entry name" value="type vi secretion system effector-immunity co pseudomonas protegens"/>
    <property type="match status" value="1"/>
</dbReference>
<feature type="signal peptide" evidence="1">
    <location>
        <begin position="1"/>
        <end position="24"/>
    </location>
</feature>
<feature type="chain" id="PRO_5046486076" evidence="1">
    <location>
        <begin position="25"/>
        <end position="149"/>
    </location>
</feature>
<sequence>MALIARLTLSATFAGLLVCSQAFGARFNAKNVKPTGLTANQAEQILLVVLKQEGFKTSDSRLWLDGPWLTDGKPSIPGYHSFGVVYVASTQGHYSVNIITGDVWQTESCRRYIFPALSKIQRGIAERTGKQLANDEDARDELGCLAEPI</sequence>
<dbReference type="Proteomes" id="UP000831532">
    <property type="component" value="Chromosome"/>
</dbReference>
<organism evidence="2 3">
    <name type="scientific">Massilia violaceinigra</name>
    <dbReference type="NCBI Taxonomy" id="2045208"/>
    <lineage>
        <taxon>Bacteria</taxon>
        <taxon>Pseudomonadati</taxon>
        <taxon>Pseudomonadota</taxon>
        <taxon>Betaproteobacteria</taxon>
        <taxon>Burkholderiales</taxon>
        <taxon>Oxalobacteraceae</taxon>
        <taxon>Telluria group</taxon>
        <taxon>Massilia</taxon>
    </lineage>
</organism>
<protein>
    <submittedName>
        <fullName evidence="2">Uncharacterized protein</fullName>
    </submittedName>
</protein>
<keyword evidence="3" id="KW-1185">Reference proteome</keyword>
<accession>A0ABY4A508</accession>
<dbReference type="Pfam" id="PF21576">
    <property type="entry name" value="T6SS_Tgi2PP"/>
    <property type="match status" value="1"/>
</dbReference>
<reference evidence="2 3" key="1">
    <citation type="submission" date="2020-10" db="EMBL/GenBank/DDBJ databases">
        <title>Genome analysis of Massilia species.</title>
        <authorList>
            <person name="Jung D.-H."/>
        </authorList>
    </citation>
    <scope>NUCLEOTIDE SEQUENCE [LARGE SCALE GENOMIC DNA]</scope>
    <source>
        <strain evidence="3">sipir</strain>
    </source>
</reference>
<keyword evidence="1" id="KW-0732">Signal</keyword>
<evidence type="ECO:0000313" key="2">
    <source>
        <dbReference type="EMBL" id="UOD29235.1"/>
    </source>
</evidence>
<gene>
    <name evidence="2" type="ORF">INH39_28095</name>
</gene>
<dbReference type="InterPro" id="IPR049066">
    <property type="entry name" value="T6SS_Tgi2PP"/>
</dbReference>
<dbReference type="RefSeq" id="WP_243490463.1">
    <property type="nucleotide sequence ID" value="NZ_CP063361.1"/>
</dbReference>
<evidence type="ECO:0000256" key="1">
    <source>
        <dbReference type="SAM" id="SignalP"/>
    </source>
</evidence>
<evidence type="ECO:0000313" key="3">
    <source>
        <dbReference type="Proteomes" id="UP000831532"/>
    </source>
</evidence>